<sequence length="236" mass="26773">MIRNTQNRQSYYLLGIIICLFLFLCLTAIVAWHGPYLFLNTYVHRTVETIKTSDLTLAATFLSILGNKYIVVPALIVTSLFLFFQAQRRLAVHFFLVIVLAATIAFLFKNFFPIPRPEEHGVIESFAFPSRHVALCSAYLIFILAVVSPKIKSSRWLTMTIFCLILAESIARLILKVHWLTDVMGGFFLGSACGLIGAYSYHLKPDPALDLPVFFKTLSIIFFITSIVYYLIPSLF</sequence>
<feature type="transmembrane region" description="Helical" evidence="10">
    <location>
        <begin position="12"/>
        <end position="35"/>
    </location>
</feature>
<evidence type="ECO:0000256" key="1">
    <source>
        <dbReference type="ARBA" id="ARBA00004651"/>
    </source>
</evidence>
<dbReference type="SMART" id="SM00014">
    <property type="entry name" value="acidPPc"/>
    <property type="match status" value="1"/>
</dbReference>
<dbReference type="InterPro" id="IPR036938">
    <property type="entry name" value="PAP2/HPO_sf"/>
</dbReference>
<feature type="transmembrane region" description="Helical" evidence="10">
    <location>
        <begin position="90"/>
        <end position="112"/>
    </location>
</feature>
<dbReference type="InterPro" id="IPR000326">
    <property type="entry name" value="PAP2/HPO"/>
</dbReference>
<comment type="catalytic activity">
    <reaction evidence="9">
        <text>di-trans,octa-cis-undecaprenyl diphosphate + H2O = di-trans,octa-cis-undecaprenyl phosphate + phosphate + H(+)</text>
        <dbReference type="Rhea" id="RHEA:28094"/>
        <dbReference type="ChEBI" id="CHEBI:15377"/>
        <dbReference type="ChEBI" id="CHEBI:15378"/>
        <dbReference type="ChEBI" id="CHEBI:43474"/>
        <dbReference type="ChEBI" id="CHEBI:58405"/>
        <dbReference type="ChEBI" id="CHEBI:60392"/>
        <dbReference type="EC" id="3.6.1.27"/>
    </reaction>
</comment>
<keyword evidence="3" id="KW-1003">Cell membrane</keyword>
<feature type="transmembrane region" description="Helical" evidence="10">
    <location>
        <begin position="213"/>
        <end position="232"/>
    </location>
</feature>
<evidence type="ECO:0000313" key="13">
    <source>
        <dbReference type="EMBL" id="SPX62160.1"/>
    </source>
</evidence>
<dbReference type="Gene3D" id="1.20.144.10">
    <property type="entry name" value="Phosphatidic acid phosphatase type 2/haloperoxidase"/>
    <property type="match status" value="1"/>
</dbReference>
<evidence type="ECO:0000256" key="5">
    <source>
        <dbReference type="ARBA" id="ARBA00022801"/>
    </source>
</evidence>
<dbReference type="Proteomes" id="UP000054698">
    <property type="component" value="Unassembled WGS sequence"/>
</dbReference>
<feature type="transmembrane region" description="Helical" evidence="10">
    <location>
        <begin position="132"/>
        <end position="149"/>
    </location>
</feature>
<dbReference type="STRING" id="453.Lfee_0076"/>
<evidence type="ECO:0000256" key="4">
    <source>
        <dbReference type="ARBA" id="ARBA00022692"/>
    </source>
</evidence>
<dbReference type="AlphaFoldDB" id="A0A0W0UAU6"/>
<dbReference type="PATRIC" id="fig|453.4.peg.87"/>
<keyword evidence="4 10" id="KW-0812">Transmembrane</keyword>
<dbReference type="GO" id="GO:0005886">
    <property type="term" value="C:plasma membrane"/>
    <property type="evidence" value="ECO:0007669"/>
    <property type="project" value="UniProtKB-SubCell"/>
</dbReference>
<evidence type="ECO:0000256" key="7">
    <source>
        <dbReference type="ARBA" id="ARBA00023136"/>
    </source>
</evidence>
<comment type="subcellular location">
    <subcellularLocation>
        <location evidence="1">Cell membrane</location>
        <topology evidence="1">Multi-pass membrane protein</topology>
    </subcellularLocation>
</comment>
<feature type="transmembrane region" description="Helical" evidence="10">
    <location>
        <begin position="156"/>
        <end position="175"/>
    </location>
</feature>
<accession>A0A0W0UAU6</accession>
<evidence type="ECO:0000256" key="9">
    <source>
        <dbReference type="ARBA" id="ARBA00047594"/>
    </source>
</evidence>
<dbReference type="SUPFAM" id="SSF48317">
    <property type="entry name" value="Acid phosphatase/Vanadium-dependent haloperoxidase"/>
    <property type="match status" value="1"/>
</dbReference>
<evidence type="ECO:0000256" key="3">
    <source>
        <dbReference type="ARBA" id="ARBA00022475"/>
    </source>
</evidence>
<dbReference type="GO" id="GO:0050380">
    <property type="term" value="F:undecaprenyl-diphosphatase activity"/>
    <property type="evidence" value="ECO:0007669"/>
    <property type="project" value="UniProtKB-EC"/>
</dbReference>
<reference evidence="13 15" key="2">
    <citation type="submission" date="2018-06" db="EMBL/GenBank/DDBJ databases">
        <authorList>
            <consortium name="Pathogen Informatics"/>
            <person name="Doyle S."/>
        </authorList>
    </citation>
    <scope>NUCLEOTIDE SEQUENCE [LARGE SCALE GENOMIC DNA]</scope>
    <source>
        <strain evidence="13 15">NCTC12022</strain>
    </source>
</reference>
<name>A0A0W0UAU6_9GAMM</name>
<keyword evidence="7 10" id="KW-0472">Membrane</keyword>
<dbReference type="PANTHER" id="PTHR14969:SF62">
    <property type="entry name" value="DECAPRENYLPHOSPHORYL-5-PHOSPHORIBOSE PHOSPHATASE RV3807C-RELATED"/>
    <property type="match status" value="1"/>
</dbReference>
<organism evidence="12 14">
    <name type="scientific">Legionella feeleii</name>
    <dbReference type="NCBI Taxonomy" id="453"/>
    <lineage>
        <taxon>Bacteria</taxon>
        <taxon>Pseudomonadati</taxon>
        <taxon>Pseudomonadota</taxon>
        <taxon>Gammaproteobacteria</taxon>
        <taxon>Legionellales</taxon>
        <taxon>Legionellaceae</taxon>
        <taxon>Legionella</taxon>
    </lineage>
</organism>
<dbReference type="EMBL" id="UASS01000037">
    <property type="protein sequence ID" value="SPX62160.1"/>
    <property type="molecule type" value="Genomic_DNA"/>
</dbReference>
<evidence type="ECO:0000256" key="10">
    <source>
        <dbReference type="SAM" id="Phobius"/>
    </source>
</evidence>
<feature type="transmembrane region" description="Helical" evidence="10">
    <location>
        <begin position="181"/>
        <end position="201"/>
    </location>
</feature>
<feature type="transmembrane region" description="Helical" evidence="10">
    <location>
        <begin position="55"/>
        <end position="83"/>
    </location>
</feature>
<dbReference type="EMBL" id="LNYB01000004">
    <property type="protein sequence ID" value="KTD04938.1"/>
    <property type="molecule type" value="Genomic_DNA"/>
</dbReference>
<dbReference type="PANTHER" id="PTHR14969">
    <property type="entry name" value="SPHINGOSINE-1-PHOSPHATE PHOSPHOHYDROLASE"/>
    <property type="match status" value="1"/>
</dbReference>
<protein>
    <recommendedName>
        <fullName evidence="2">undecaprenyl-diphosphate phosphatase</fullName>
        <ecNumber evidence="2">3.6.1.27</ecNumber>
    </recommendedName>
    <alternativeName>
        <fullName evidence="8">Undecaprenyl pyrophosphate phosphatase</fullName>
    </alternativeName>
</protein>
<keyword evidence="14" id="KW-1185">Reference proteome</keyword>
<evidence type="ECO:0000259" key="11">
    <source>
        <dbReference type="SMART" id="SM00014"/>
    </source>
</evidence>
<dbReference type="Pfam" id="PF01569">
    <property type="entry name" value="PAP2"/>
    <property type="match status" value="1"/>
</dbReference>
<keyword evidence="5" id="KW-0378">Hydrolase</keyword>
<dbReference type="Proteomes" id="UP000251942">
    <property type="component" value="Unassembled WGS sequence"/>
</dbReference>
<keyword evidence="6 10" id="KW-1133">Transmembrane helix</keyword>
<feature type="domain" description="Phosphatidic acid phosphatase type 2/haloperoxidase" evidence="11">
    <location>
        <begin position="90"/>
        <end position="198"/>
    </location>
</feature>
<evidence type="ECO:0000256" key="6">
    <source>
        <dbReference type="ARBA" id="ARBA00022989"/>
    </source>
</evidence>
<evidence type="ECO:0000313" key="14">
    <source>
        <dbReference type="Proteomes" id="UP000054698"/>
    </source>
</evidence>
<dbReference type="RefSeq" id="WP_058443293.1">
    <property type="nucleotide sequence ID" value="NZ_CAAAHT010000015.1"/>
</dbReference>
<evidence type="ECO:0000256" key="8">
    <source>
        <dbReference type="ARBA" id="ARBA00032707"/>
    </source>
</evidence>
<proteinExistence type="predicted"/>
<gene>
    <name evidence="12" type="ORF">Lfee_0076</name>
    <name evidence="13" type="ORF">NCTC12022_02917</name>
</gene>
<reference evidence="12 14" key="1">
    <citation type="submission" date="2015-11" db="EMBL/GenBank/DDBJ databases">
        <title>Genomic analysis of 38 Legionella species identifies large and diverse effector repertoires.</title>
        <authorList>
            <person name="Burstein D."/>
            <person name="Amaro F."/>
            <person name="Zusman T."/>
            <person name="Lifshitz Z."/>
            <person name="Cohen O."/>
            <person name="Gilbert J.A."/>
            <person name="Pupko T."/>
            <person name="Shuman H.A."/>
            <person name="Segal G."/>
        </authorList>
    </citation>
    <scope>NUCLEOTIDE SEQUENCE [LARGE SCALE GENOMIC DNA]</scope>
    <source>
        <strain evidence="12 14">WO-44C</strain>
    </source>
</reference>
<evidence type="ECO:0000313" key="15">
    <source>
        <dbReference type="Proteomes" id="UP000251942"/>
    </source>
</evidence>
<dbReference type="EC" id="3.6.1.27" evidence="2"/>
<dbReference type="CDD" id="cd03392">
    <property type="entry name" value="PAP2_like_2"/>
    <property type="match status" value="1"/>
</dbReference>
<evidence type="ECO:0000256" key="2">
    <source>
        <dbReference type="ARBA" id="ARBA00012374"/>
    </source>
</evidence>
<evidence type="ECO:0000313" key="12">
    <source>
        <dbReference type="EMBL" id="KTD04938.1"/>
    </source>
</evidence>